<dbReference type="RefSeq" id="WP_065171147.1">
    <property type="nucleotide sequence ID" value="NZ_LZFH01000012.1"/>
</dbReference>
<evidence type="ECO:0000313" key="1">
    <source>
        <dbReference type="EMBL" id="PSU18646.1"/>
    </source>
</evidence>
<organism evidence="1 2">
    <name type="scientific">Photobacterium damselae</name>
    <dbReference type="NCBI Taxonomy" id="38293"/>
    <lineage>
        <taxon>Bacteria</taxon>
        <taxon>Pseudomonadati</taxon>
        <taxon>Pseudomonadota</taxon>
        <taxon>Gammaproteobacteria</taxon>
        <taxon>Vibrionales</taxon>
        <taxon>Vibrionaceae</taxon>
        <taxon>Photobacterium</taxon>
    </lineage>
</organism>
<sequence>MKILVIDDKANNDQHSRKFTLDMLKENQEISFELVEPIEKELAKHLNRIHEYNLILVDYRFDKPGIFKSGASLYSLLRDYTSSIPIYLISVMLSRSNQIGDFDLFINDSHIENQAAFKAEIADHIKLTSCKEPKDLIELLACPEEIKDDLHTMIKPIFSTSMILADNDNEIQSASVNGDLNIHIFQWLMQSLLHKEGPLVSKDGAALLLGISREYFDKVASKLSKAKYNGIFHASTKDRWWTCLLEDIIFELDDPEDLSSNKPFKEASSKLLGASLYEDFSVCINPNCEKLYPDSLGILASDNDKVLYPVHISCSEFNEALSQEPFFRNPRLIIEEE</sequence>
<accession>A0ABD6X7J3</accession>
<dbReference type="AlphaFoldDB" id="A0ABD6X7J3"/>
<dbReference type="EMBL" id="PYMM01000001">
    <property type="protein sequence ID" value="PSU18646.1"/>
    <property type="molecule type" value="Genomic_DNA"/>
</dbReference>
<comment type="caution">
    <text evidence="1">The sequence shown here is derived from an EMBL/GenBank/DDBJ whole genome shotgun (WGS) entry which is preliminary data.</text>
</comment>
<gene>
    <name evidence="1" type="ORF">CTM90_01280</name>
</gene>
<reference evidence="1 2" key="1">
    <citation type="submission" date="2018-03" db="EMBL/GenBank/DDBJ databases">
        <title>Whole genome sequencing of Histamine producing bacteria.</title>
        <authorList>
            <person name="Butler K."/>
        </authorList>
    </citation>
    <scope>NUCLEOTIDE SEQUENCE [LARGE SCALE GENOMIC DNA]</scope>
    <source>
        <strain evidence="1 2">BT-6</strain>
    </source>
</reference>
<dbReference type="Proteomes" id="UP000241404">
    <property type="component" value="Unassembled WGS sequence"/>
</dbReference>
<protein>
    <submittedName>
        <fullName evidence="1">Response regulator</fullName>
    </submittedName>
</protein>
<evidence type="ECO:0000313" key="2">
    <source>
        <dbReference type="Proteomes" id="UP000241404"/>
    </source>
</evidence>
<proteinExistence type="predicted"/>
<name>A0ABD6X7J3_PHODM</name>